<feature type="domain" description="PDZD8 N-terminal" evidence="3">
    <location>
        <begin position="55"/>
        <end position="145"/>
    </location>
</feature>
<feature type="compositionally biased region" description="Low complexity" evidence="1">
    <location>
        <begin position="426"/>
        <end position="438"/>
    </location>
</feature>
<evidence type="ECO:0000313" key="5">
    <source>
        <dbReference type="Proteomes" id="UP001164746"/>
    </source>
</evidence>
<feature type="region of interest" description="Disordered" evidence="1">
    <location>
        <begin position="1"/>
        <end position="31"/>
    </location>
</feature>
<dbReference type="Pfam" id="PF00168">
    <property type="entry name" value="C2"/>
    <property type="match status" value="1"/>
</dbReference>
<evidence type="ECO:0000313" key="4">
    <source>
        <dbReference type="EMBL" id="WAQ98082.1"/>
    </source>
</evidence>
<dbReference type="Pfam" id="PF26547">
    <property type="entry name" value="PDZD8_N"/>
    <property type="match status" value="1"/>
</dbReference>
<feature type="compositionally biased region" description="Basic and acidic residues" evidence="1">
    <location>
        <begin position="341"/>
        <end position="350"/>
    </location>
</feature>
<dbReference type="SUPFAM" id="SSF49562">
    <property type="entry name" value="C2 domain (Calcium/lipid-binding domain, CaLB)"/>
    <property type="match status" value="1"/>
</dbReference>
<dbReference type="InterPro" id="IPR000008">
    <property type="entry name" value="C2_dom"/>
</dbReference>
<organism evidence="4 5">
    <name type="scientific">Mya arenaria</name>
    <name type="common">Soft-shell clam</name>
    <dbReference type="NCBI Taxonomy" id="6604"/>
    <lineage>
        <taxon>Eukaryota</taxon>
        <taxon>Metazoa</taxon>
        <taxon>Spiralia</taxon>
        <taxon>Lophotrochozoa</taxon>
        <taxon>Mollusca</taxon>
        <taxon>Bivalvia</taxon>
        <taxon>Autobranchia</taxon>
        <taxon>Heteroconchia</taxon>
        <taxon>Euheterodonta</taxon>
        <taxon>Imparidentia</taxon>
        <taxon>Neoheterodontei</taxon>
        <taxon>Myida</taxon>
        <taxon>Myoidea</taxon>
        <taxon>Myidae</taxon>
        <taxon>Mya</taxon>
    </lineage>
</organism>
<keyword evidence="5" id="KW-1185">Reference proteome</keyword>
<reference evidence="4" key="1">
    <citation type="submission" date="2022-11" db="EMBL/GenBank/DDBJ databases">
        <title>Centuries of genome instability and evolution in soft-shell clam transmissible cancer (bioRxiv).</title>
        <authorList>
            <person name="Hart S.F.M."/>
            <person name="Yonemitsu M.A."/>
            <person name="Giersch R.M."/>
            <person name="Beal B.F."/>
            <person name="Arriagada G."/>
            <person name="Davis B.W."/>
            <person name="Ostrander E.A."/>
            <person name="Goff S.P."/>
            <person name="Metzger M.J."/>
        </authorList>
    </citation>
    <scope>NUCLEOTIDE SEQUENCE</scope>
    <source>
        <strain evidence="4">MELC-2E11</strain>
        <tissue evidence="4">Siphon/mantle</tissue>
    </source>
</reference>
<dbReference type="Proteomes" id="UP001164746">
    <property type="component" value="Chromosome 3"/>
</dbReference>
<name>A0ABY7DK39_MYAAR</name>
<feature type="region of interest" description="Disordered" evidence="1">
    <location>
        <begin position="853"/>
        <end position="877"/>
    </location>
</feature>
<dbReference type="InterPro" id="IPR035892">
    <property type="entry name" value="C2_domain_sf"/>
</dbReference>
<gene>
    <name evidence="4" type="ORF">MAR_022455</name>
</gene>
<dbReference type="InterPro" id="IPR058801">
    <property type="entry name" value="PDZD8_N"/>
</dbReference>
<protein>
    <submittedName>
        <fullName evidence="4">PDZD8-like protein</fullName>
    </submittedName>
</protein>
<feature type="region of interest" description="Disordered" evidence="1">
    <location>
        <begin position="562"/>
        <end position="611"/>
    </location>
</feature>
<dbReference type="EMBL" id="CP111014">
    <property type="protein sequence ID" value="WAQ98082.1"/>
    <property type="molecule type" value="Genomic_DNA"/>
</dbReference>
<feature type="region of interest" description="Disordered" evidence="1">
    <location>
        <begin position="317"/>
        <end position="439"/>
    </location>
</feature>
<feature type="domain" description="C2" evidence="2">
    <location>
        <begin position="460"/>
        <end position="485"/>
    </location>
</feature>
<dbReference type="InterPro" id="IPR039275">
    <property type="entry name" value="PDZD8"/>
</dbReference>
<dbReference type="PANTHER" id="PTHR21519:SF1">
    <property type="entry name" value="PDZ DOMAIN-CONTAINING PROTEIN 8"/>
    <property type="match status" value="1"/>
</dbReference>
<dbReference type="PANTHER" id="PTHR21519">
    <property type="entry name" value="PDZ DOMAIN-CONTAINING PROTEIN 8"/>
    <property type="match status" value="1"/>
</dbReference>
<proteinExistence type="predicted"/>
<feature type="compositionally biased region" description="Low complexity" evidence="1">
    <location>
        <begin position="636"/>
        <end position="660"/>
    </location>
</feature>
<feature type="non-terminal residue" evidence="4">
    <location>
        <position position="1"/>
    </location>
</feature>
<evidence type="ECO:0000259" key="2">
    <source>
        <dbReference type="Pfam" id="PF00168"/>
    </source>
</evidence>
<feature type="compositionally biased region" description="Basic and acidic residues" evidence="1">
    <location>
        <begin position="588"/>
        <end position="597"/>
    </location>
</feature>
<feature type="compositionally biased region" description="Polar residues" evidence="1">
    <location>
        <begin position="393"/>
        <end position="423"/>
    </location>
</feature>
<feature type="region of interest" description="Disordered" evidence="1">
    <location>
        <begin position="634"/>
        <end position="694"/>
    </location>
</feature>
<evidence type="ECO:0000259" key="3">
    <source>
        <dbReference type="Pfam" id="PF26547"/>
    </source>
</evidence>
<sequence>PLSQNLSDGKKRGSTRDSGAPSETSSPSLDRASDQGLILNILTHFLFNELKDTARVRDFSFGSCFPTVKAVELISVEMDKEKDFIKKADIALDIDYEGGFRLTLDVDIIFGAWAYLSILVTQLSGRARLQMSRTPTTHWSFSFYDIKRTIRKKHVLPSYKMRYKPLFIKPEVSFVEHDICFRGNRLGRGKLSVKVLRCSRLQELDRNSKLYCTLSVDKESMEDVWKQSWRALTITLKPTTNHGLSLKEQLSGDKTEKKRVGDIIEFICNVRVLSVKHANKQIKLASDLLTFAVKRHQSRMSLEADQQFLDSESLTDLEVSNNSSNSNTNAVDNVAMPSKPESQKLSEKLGRKIQSGKRKLLGMRGNGQSHEGDRNTGNSVDSKGVAIDEDIGSGTNFGTSPSAGEIRNGSQSAKSSPLKQVKQNLDGDSGSVSSDAGSYGNHLQELRAGEISTRELEFGTDPEWNEEFEFACTDEDRYVNVCVWCRLLQVGRATKQPIERMKDPELVKQTPPTDELPYYNVTTKIGYVSIPLSDIVAGCLLTLQGDTQYTIYLHPPEETITATEGPKIASRPNEPWVAPVRGGTSSGDQDREEKEGKQTVGHRGGKLAGGQSAATKFFKGLRPKEQQSLPLNIPYSKSQQGHVGSSQSHSPMGSPSPYSMGGDGGDGKLKVSSIRKNTSAKSLSDRGEDDSDEDLATRYRHSNYSLDDNIVIEAKEKGKELYSNLSLPERKKTLDEMVTKLQSQIDNDSEFKAELLKALDESGETEVKRRLSQQLDKCDEKMEALMMMMVHYCAGLQHCLDQEEAHKRLLSMTDETVAEDEIDESEESLASPMAPTDGGIEIVEEGETLTISPSAEVSASPGPGLSAPPRVGPDAEDMGIQFMITETD</sequence>
<evidence type="ECO:0000256" key="1">
    <source>
        <dbReference type="SAM" id="MobiDB-lite"/>
    </source>
</evidence>
<accession>A0ABY7DK39</accession>
<feature type="compositionally biased region" description="Low complexity" evidence="1">
    <location>
        <begin position="858"/>
        <end position="869"/>
    </location>
</feature>